<protein>
    <recommendedName>
        <fullName evidence="3">Adenosine deaminase</fullName>
    </recommendedName>
</protein>
<evidence type="ECO:0008006" key="3">
    <source>
        <dbReference type="Google" id="ProtNLM"/>
    </source>
</evidence>
<reference evidence="1 2" key="1">
    <citation type="submission" date="2018-08" db="EMBL/GenBank/DDBJ databases">
        <authorList>
            <person name="Clegg S.R."/>
            <person name="Carter S.D."/>
            <person name="Radford A.D."/>
            <person name="Darby A."/>
            <person name="Hall N."/>
            <person name="Birtles R."/>
            <person name="Evans N.J."/>
        </authorList>
    </citation>
    <scope>NUCLEOTIDE SEQUENCE [LARGE SCALE GENOMIC DNA]</scope>
    <source>
        <strain evidence="1 2">ATCC 700293</strain>
    </source>
</reference>
<organism evidence="1 2">
    <name type="scientific">Treponema medium</name>
    <dbReference type="NCBI Taxonomy" id="58231"/>
    <lineage>
        <taxon>Bacteria</taxon>
        <taxon>Pseudomonadati</taxon>
        <taxon>Spirochaetota</taxon>
        <taxon>Spirochaetia</taxon>
        <taxon>Spirochaetales</taxon>
        <taxon>Treponemataceae</taxon>
        <taxon>Treponema</taxon>
    </lineage>
</organism>
<proteinExistence type="predicted"/>
<evidence type="ECO:0000313" key="1">
    <source>
        <dbReference type="EMBL" id="QSH96921.1"/>
    </source>
</evidence>
<dbReference type="EMBL" id="CP031393">
    <property type="protein sequence ID" value="QSH96921.1"/>
    <property type="molecule type" value="Genomic_DNA"/>
</dbReference>
<gene>
    <name evidence="1" type="ORF">DWB79_03930</name>
</gene>
<dbReference type="Gene3D" id="3.20.20.140">
    <property type="entry name" value="Metal-dependent hydrolases"/>
    <property type="match status" value="1"/>
</dbReference>
<name>A0ABX7LV98_TREMD</name>
<accession>A0ABX7LV98</accession>
<keyword evidence="2" id="KW-1185">Reference proteome</keyword>
<dbReference type="Proteomes" id="UP000663454">
    <property type="component" value="Chromosome"/>
</dbReference>
<evidence type="ECO:0000313" key="2">
    <source>
        <dbReference type="Proteomes" id="UP000663454"/>
    </source>
</evidence>
<sequence>MESIWQAVYHLTADRIGHGLRLLDKEELIDRFHTWYTVCNYRYYRCFCDTVRHSFCRCRTALDRTGVCRAGYIL</sequence>